<dbReference type="RefSeq" id="WP_117530723.1">
    <property type="nucleotide sequence ID" value="NZ_CALBAU010000377.1"/>
</dbReference>
<dbReference type="CDD" id="cd12797">
    <property type="entry name" value="M23_peptidase"/>
    <property type="match status" value="1"/>
</dbReference>
<evidence type="ECO:0000256" key="3">
    <source>
        <dbReference type="SAM" id="Phobius"/>
    </source>
</evidence>
<dbReference type="InterPro" id="IPR036779">
    <property type="entry name" value="LysM_dom_sf"/>
</dbReference>
<dbReference type="SUPFAM" id="SSF51261">
    <property type="entry name" value="Duplicated hybrid motif"/>
    <property type="match status" value="1"/>
</dbReference>
<protein>
    <submittedName>
        <fullName evidence="6">M23 family peptidase</fullName>
    </submittedName>
</protein>
<dbReference type="Pfam" id="PF01476">
    <property type="entry name" value="LysM"/>
    <property type="match status" value="1"/>
</dbReference>
<keyword evidence="3" id="KW-0472">Membrane</keyword>
<dbReference type="SMART" id="SM01208">
    <property type="entry name" value="G5"/>
    <property type="match status" value="1"/>
</dbReference>
<sequence>MESITKYYRRVQATFILTAFCVIAAAVLFAPSFGRFVHTGDNVADILLNGVVVGCTDEPEKAEDILQSAREELVRDNQELVFMTADLELQGKSMVFGAVDSDRTIRQNMKDVLKDSICKTLQHAYTVKINEYTVNLKTSGEVLSLLSACLSEYDPDGEYVVDLVVDPVRELNVLTTSICPADKRKNPDEVELSAGVGLLFDEVFEQAVPTMAGDFDSLDYGLVDLAYADTVEVVEAYLMEDEITSLSDAIDQVTKEQEKEQIYEVQSGDTLSQIALNNGLTVDGLVAINPGLESADSTIRVGDELIITVPEPELSVIHQELVYAEESYDAPVQYVDVDDWYTTKQEVVQEPSAGHRKAASIVTYRNSEEIGEEIILEEVDYEAVPKIVKRGTKVPPTYIKPISGGRLSSGFGGRNAPTRGASTNHKGIDWATPVGTAVMASSGGTVTRAGWGSGYGYVVYIQHADGRETRYGHLSKVLVSPGQKVSQGQKIALSGNTGRSTGPHVHFEMRINGQAVNPLKYLN</sequence>
<keyword evidence="8" id="KW-1185">Reference proteome</keyword>
<keyword evidence="3" id="KW-1133">Transmembrane helix</keyword>
<evidence type="ECO:0000313" key="7">
    <source>
        <dbReference type="EMBL" id="RGE72316.1"/>
    </source>
</evidence>
<dbReference type="PANTHER" id="PTHR21666">
    <property type="entry name" value="PEPTIDASE-RELATED"/>
    <property type="match status" value="1"/>
</dbReference>
<comment type="caution">
    <text evidence="6">The sequence shown here is derived from an EMBL/GenBank/DDBJ whole genome shotgun (WGS) entry which is preliminary data.</text>
</comment>
<feature type="region of interest" description="Disordered" evidence="2">
    <location>
        <begin position="409"/>
        <end position="428"/>
    </location>
</feature>
<proteinExistence type="predicted"/>
<dbReference type="Pfam" id="PF01551">
    <property type="entry name" value="Peptidase_M23"/>
    <property type="match status" value="1"/>
</dbReference>
<dbReference type="Gene3D" id="3.10.350.10">
    <property type="entry name" value="LysM domain"/>
    <property type="match status" value="1"/>
</dbReference>
<evidence type="ECO:0000259" key="5">
    <source>
        <dbReference type="PROSITE" id="PS51782"/>
    </source>
</evidence>
<dbReference type="InterPro" id="IPR011055">
    <property type="entry name" value="Dup_hybrid_motif"/>
</dbReference>
<dbReference type="CDD" id="cd00118">
    <property type="entry name" value="LysM"/>
    <property type="match status" value="1"/>
</dbReference>
<dbReference type="Pfam" id="PF07501">
    <property type="entry name" value="G5"/>
    <property type="match status" value="1"/>
</dbReference>
<dbReference type="SMART" id="SM00257">
    <property type="entry name" value="LysM"/>
    <property type="match status" value="1"/>
</dbReference>
<dbReference type="InterPro" id="IPR011098">
    <property type="entry name" value="G5_dom"/>
</dbReference>
<dbReference type="GeneID" id="97988153"/>
<feature type="domain" description="G5" evidence="4">
    <location>
        <begin position="314"/>
        <end position="394"/>
    </location>
</feature>
<accession>A0A3E3I3C4</accession>
<dbReference type="InterPro" id="IPR050570">
    <property type="entry name" value="Cell_wall_metabolism_enzyme"/>
</dbReference>
<dbReference type="Proteomes" id="UP000261166">
    <property type="component" value="Unassembled WGS sequence"/>
</dbReference>
<evidence type="ECO:0000313" key="9">
    <source>
        <dbReference type="Proteomes" id="UP000261166"/>
    </source>
</evidence>
<dbReference type="Gene3D" id="2.20.230.10">
    <property type="entry name" value="Resuscitation-promoting factor rpfb"/>
    <property type="match status" value="1"/>
</dbReference>
<dbReference type="PROSITE" id="PS51109">
    <property type="entry name" value="G5"/>
    <property type="match status" value="1"/>
</dbReference>
<gene>
    <name evidence="7" type="ORF">DWY69_08100</name>
    <name evidence="6" type="ORF">DXC51_15095</name>
</gene>
<evidence type="ECO:0000259" key="4">
    <source>
        <dbReference type="PROSITE" id="PS51109"/>
    </source>
</evidence>
<keyword evidence="1" id="KW-0732">Signal</keyword>
<dbReference type="PROSITE" id="PS51782">
    <property type="entry name" value="LYSM"/>
    <property type="match status" value="1"/>
</dbReference>
<evidence type="ECO:0000256" key="1">
    <source>
        <dbReference type="ARBA" id="ARBA00022729"/>
    </source>
</evidence>
<evidence type="ECO:0000313" key="8">
    <source>
        <dbReference type="Proteomes" id="UP000260812"/>
    </source>
</evidence>
<keyword evidence="3" id="KW-0812">Transmembrane</keyword>
<dbReference type="GO" id="GO:0004222">
    <property type="term" value="F:metalloendopeptidase activity"/>
    <property type="evidence" value="ECO:0007669"/>
    <property type="project" value="TreeGrafter"/>
</dbReference>
<evidence type="ECO:0000256" key="2">
    <source>
        <dbReference type="SAM" id="MobiDB-lite"/>
    </source>
</evidence>
<dbReference type="AlphaFoldDB" id="A0A3E3I3C4"/>
<dbReference type="Proteomes" id="UP000260812">
    <property type="component" value="Unassembled WGS sequence"/>
</dbReference>
<feature type="transmembrane region" description="Helical" evidence="3">
    <location>
        <begin position="12"/>
        <end position="33"/>
    </location>
</feature>
<dbReference type="Gene3D" id="2.70.70.10">
    <property type="entry name" value="Glucose Permease (Domain IIA)"/>
    <property type="match status" value="1"/>
</dbReference>
<dbReference type="PANTHER" id="PTHR21666:SF270">
    <property type="entry name" value="MUREIN HYDROLASE ACTIVATOR ENVC"/>
    <property type="match status" value="1"/>
</dbReference>
<organism evidence="6 8">
    <name type="scientific">Eisenbergiella massiliensis</name>
    <dbReference type="NCBI Taxonomy" id="1720294"/>
    <lineage>
        <taxon>Bacteria</taxon>
        <taxon>Bacillati</taxon>
        <taxon>Bacillota</taxon>
        <taxon>Clostridia</taxon>
        <taxon>Lachnospirales</taxon>
        <taxon>Lachnospiraceae</taxon>
        <taxon>Eisenbergiella</taxon>
    </lineage>
</organism>
<dbReference type="InterPro" id="IPR018392">
    <property type="entry name" value="LysM"/>
</dbReference>
<reference evidence="6 9" key="1">
    <citation type="submission" date="2018-08" db="EMBL/GenBank/DDBJ databases">
        <title>A genome reference for cultivated species of the human gut microbiota.</title>
        <authorList>
            <person name="Zou Y."/>
            <person name="Xue W."/>
            <person name="Luo G."/>
        </authorList>
    </citation>
    <scope>NUCLEOTIDE SEQUENCE [LARGE SCALE GENOMIC DNA]</scope>
    <source>
        <strain evidence="7 9">AF26-4BH</strain>
        <strain evidence="6">TF05-5AC</strain>
    </source>
</reference>
<feature type="domain" description="LysM" evidence="5">
    <location>
        <begin position="261"/>
        <end position="307"/>
    </location>
</feature>
<dbReference type="EMBL" id="QVLV01000009">
    <property type="protein sequence ID" value="RGE59287.1"/>
    <property type="molecule type" value="Genomic_DNA"/>
</dbReference>
<name>A0A3E3I3C4_9FIRM</name>
<dbReference type="OrthoDB" id="9809488at2"/>
<dbReference type="EMBL" id="QVLU01000006">
    <property type="protein sequence ID" value="RGE72316.1"/>
    <property type="molecule type" value="Genomic_DNA"/>
</dbReference>
<evidence type="ECO:0000313" key="6">
    <source>
        <dbReference type="EMBL" id="RGE59287.1"/>
    </source>
</evidence>
<dbReference type="SUPFAM" id="SSF54106">
    <property type="entry name" value="LysM domain"/>
    <property type="match status" value="1"/>
</dbReference>
<dbReference type="InterPro" id="IPR016047">
    <property type="entry name" value="M23ase_b-sheet_dom"/>
</dbReference>